<sequence length="311" mass="35855">MENITDFHFNLSVYVNIGFYRYPAFALGSLLFAIIVCANLLITLVISRERTLHEPMYVFVAFLSVNSLYGSAGFFPRFLMDLLSDTHLISRPACFTQMYIIYTYASYEMTILSIMAYDRYVAVCDPLHYHSKMTPKTVSVLAAFAWICPTISVLLCLYLTVRLSLCGSKVQKLYCANWNVVKLSCETTFINNVVGFLVTIITIFFPLLYVLYTYFRIILVCRRSSSDFKRKVFQSCFPHTILFVNYSVHVFCDIALSRLDIENLNPLFALILSLEYVMIPPILNPLIYGLKLQEIRKNIFKLFCKVSLKIP</sequence>
<evidence type="ECO:0000313" key="16">
    <source>
        <dbReference type="Proteomes" id="UP000515150"/>
    </source>
</evidence>
<dbReference type="GO" id="GO:0004984">
    <property type="term" value="F:olfactory receptor activity"/>
    <property type="evidence" value="ECO:0007669"/>
    <property type="project" value="InterPro"/>
</dbReference>
<evidence type="ECO:0000256" key="4">
    <source>
        <dbReference type="ARBA" id="ARBA00022692"/>
    </source>
</evidence>
<accession>A0A6P7LBZ6</accession>
<keyword evidence="16" id="KW-1185">Reference proteome</keyword>
<feature type="transmembrane region" description="Helical" evidence="14">
    <location>
        <begin position="57"/>
        <end position="79"/>
    </location>
</feature>
<evidence type="ECO:0000256" key="5">
    <source>
        <dbReference type="ARBA" id="ARBA00022725"/>
    </source>
</evidence>
<proteinExistence type="inferred from homology"/>
<dbReference type="InterPro" id="IPR000276">
    <property type="entry name" value="GPCR_Rhodpsn"/>
</dbReference>
<keyword evidence="12 13" id="KW-0807">Transducer</keyword>
<keyword evidence="9" id="KW-1015">Disulfide bond</keyword>
<evidence type="ECO:0000256" key="2">
    <source>
        <dbReference type="ARBA" id="ARBA00022475"/>
    </source>
</evidence>
<organism evidence="16 17">
    <name type="scientific">Betta splendens</name>
    <name type="common">Siamese fighting fish</name>
    <dbReference type="NCBI Taxonomy" id="158456"/>
    <lineage>
        <taxon>Eukaryota</taxon>
        <taxon>Metazoa</taxon>
        <taxon>Chordata</taxon>
        <taxon>Craniata</taxon>
        <taxon>Vertebrata</taxon>
        <taxon>Euteleostomi</taxon>
        <taxon>Actinopterygii</taxon>
        <taxon>Neopterygii</taxon>
        <taxon>Teleostei</taxon>
        <taxon>Neoteleostei</taxon>
        <taxon>Acanthomorphata</taxon>
        <taxon>Anabantaria</taxon>
        <taxon>Anabantiformes</taxon>
        <taxon>Anabantoidei</taxon>
        <taxon>Osphronemidae</taxon>
        <taxon>Betta</taxon>
    </lineage>
</organism>
<feature type="transmembrane region" description="Helical" evidence="14">
    <location>
        <begin position="236"/>
        <end position="256"/>
    </location>
</feature>
<dbReference type="InParanoid" id="A0A6P7LBZ6"/>
<dbReference type="PRINTS" id="PR00237">
    <property type="entry name" value="GPCRRHODOPSN"/>
</dbReference>
<evidence type="ECO:0000256" key="1">
    <source>
        <dbReference type="ARBA" id="ARBA00004651"/>
    </source>
</evidence>
<dbReference type="PRINTS" id="PR00245">
    <property type="entry name" value="OLFACTORYR"/>
</dbReference>
<dbReference type="PANTHER" id="PTHR26451:SF847">
    <property type="entry name" value="ODORANT RECEPTOR-RELATED"/>
    <property type="match status" value="1"/>
</dbReference>
<dbReference type="FunFam" id="1.20.1070.10:FF:000024">
    <property type="entry name" value="Olfactory receptor"/>
    <property type="match status" value="1"/>
</dbReference>
<dbReference type="GeneID" id="114847018"/>
<dbReference type="KEGG" id="bspl:114847018"/>
<evidence type="ECO:0000256" key="9">
    <source>
        <dbReference type="ARBA" id="ARBA00023157"/>
    </source>
</evidence>
<dbReference type="AlphaFoldDB" id="A0A6P7LBZ6"/>
<evidence type="ECO:0000256" key="11">
    <source>
        <dbReference type="ARBA" id="ARBA00023180"/>
    </source>
</evidence>
<keyword evidence="11" id="KW-0325">Glycoprotein</keyword>
<keyword evidence="4 13" id="KW-0812">Transmembrane</keyword>
<dbReference type="Pfam" id="PF13853">
    <property type="entry name" value="7tm_4"/>
    <property type="match status" value="1"/>
</dbReference>
<feature type="transmembrane region" description="Helical" evidence="14">
    <location>
        <begin position="20"/>
        <end position="45"/>
    </location>
</feature>
<dbReference type="FunCoup" id="A0A6P7LBZ6">
    <property type="interactions" value="198"/>
</dbReference>
<dbReference type="InterPro" id="IPR052921">
    <property type="entry name" value="GPCR1_Superfamily_Member"/>
</dbReference>
<dbReference type="GO" id="GO:0005549">
    <property type="term" value="F:odorant binding"/>
    <property type="evidence" value="ECO:0007669"/>
    <property type="project" value="TreeGrafter"/>
</dbReference>
<feature type="transmembrane region" description="Helical" evidence="14">
    <location>
        <begin position="193"/>
        <end position="215"/>
    </location>
</feature>
<reference evidence="17" key="1">
    <citation type="submission" date="2025-08" db="UniProtKB">
        <authorList>
            <consortium name="RefSeq"/>
        </authorList>
    </citation>
    <scope>IDENTIFICATION</scope>
</reference>
<evidence type="ECO:0000259" key="15">
    <source>
        <dbReference type="PROSITE" id="PS50262"/>
    </source>
</evidence>
<keyword evidence="7 13" id="KW-0297">G-protein coupled receptor</keyword>
<comment type="subcellular location">
    <subcellularLocation>
        <location evidence="1 14">Cell membrane</location>
        <topology evidence="1 14">Multi-pass membrane protein</topology>
    </subcellularLocation>
</comment>
<dbReference type="PROSITE" id="PS50262">
    <property type="entry name" value="G_PROTEIN_RECEP_F1_2"/>
    <property type="match status" value="1"/>
</dbReference>
<evidence type="ECO:0000256" key="3">
    <source>
        <dbReference type="ARBA" id="ARBA00022606"/>
    </source>
</evidence>
<evidence type="ECO:0000256" key="12">
    <source>
        <dbReference type="ARBA" id="ARBA00023224"/>
    </source>
</evidence>
<dbReference type="PROSITE" id="PS00237">
    <property type="entry name" value="G_PROTEIN_RECEP_F1_1"/>
    <property type="match status" value="1"/>
</dbReference>
<dbReference type="InterPro" id="IPR017452">
    <property type="entry name" value="GPCR_Rhodpsn_7TM"/>
</dbReference>
<feature type="transmembrane region" description="Helical" evidence="14">
    <location>
        <begin position="138"/>
        <end position="161"/>
    </location>
</feature>
<keyword evidence="10 13" id="KW-0675">Receptor</keyword>
<dbReference type="RefSeq" id="XP_028992136.1">
    <property type="nucleotide sequence ID" value="XM_029136303.2"/>
</dbReference>
<evidence type="ECO:0000256" key="10">
    <source>
        <dbReference type="ARBA" id="ARBA00023170"/>
    </source>
</evidence>
<keyword evidence="8 14" id="KW-0472">Membrane</keyword>
<dbReference type="InterPro" id="IPR000725">
    <property type="entry name" value="Olfact_rcpt"/>
</dbReference>
<keyword evidence="2 14" id="KW-1003">Cell membrane</keyword>
<dbReference type="Proteomes" id="UP000515150">
    <property type="component" value="Chromosome 21"/>
</dbReference>
<evidence type="ECO:0000313" key="17">
    <source>
        <dbReference type="RefSeq" id="XP_028992136.1"/>
    </source>
</evidence>
<name>A0A6P7LBZ6_BETSP</name>
<dbReference type="OrthoDB" id="6147321at2759"/>
<dbReference type="GO" id="GO:0004930">
    <property type="term" value="F:G protein-coupled receptor activity"/>
    <property type="evidence" value="ECO:0007669"/>
    <property type="project" value="UniProtKB-KW"/>
</dbReference>
<dbReference type="SUPFAM" id="SSF81321">
    <property type="entry name" value="Family A G protein-coupled receptor-like"/>
    <property type="match status" value="1"/>
</dbReference>
<evidence type="ECO:0000256" key="7">
    <source>
        <dbReference type="ARBA" id="ARBA00023040"/>
    </source>
</evidence>
<evidence type="ECO:0000256" key="13">
    <source>
        <dbReference type="RuleBase" id="RU000688"/>
    </source>
</evidence>
<evidence type="ECO:0000256" key="6">
    <source>
        <dbReference type="ARBA" id="ARBA00022989"/>
    </source>
</evidence>
<feature type="domain" description="G-protein coupled receptors family 1 profile" evidence="15">
    <location>
        <begin position="38"/>
        <end position="288"/>
    </location>
</feature>
<keyword evidence="5 14" id="KW-0552">Olfaction</keyword>
<feature type="transmembrane region" description="Helical" evidence="14">
    <location>
        <begin position="268"/>
        <end position="290"/>
    </location>
</feature>
<comment type="similarity">
    <text evidence="13">Belongs to the G-protein coupled receptor 1 family.</text>
</comment>
<dbReference type="Gene3D" id="1.20.1070.10">
    <property type="entry name" value="Rhodopsin 7-helix transmembrane proteins"/>
    <property type="match status" value="1"/>
</dbReference>
<dbReference type="GO" id="GO:0005886">
    <property type="term" value="C:plasma membrane"/>
    <property type="evidence" value="ECO:0007669"/>
    <property type="project" value="UniProtKB-SubCell"/>
</dbReference>
<gene>
    <name evidence="17" type="primary">LOC114847018</name>
</gene>
<evidence type="ECO:0000256" key="8">
    <source>
        <dbReference type="ARBA" id="ARBA00023136"/>
    </source>
</evidence>
<dbReference type="PANTHER" id="PTHR26451">
    <property type="entry name" value="G_PROTEIN_RECEP_F1_2 DOMAIN-CONTAINING PROTEIN"/>
    <property type="match status" value="1"/>
</dbReference>
<keyword evidence="3 14" id="KW-0716">Sensory transduction</keyword>
<keyword evidence="6 14" id="KW-1133">Transmembrane helix</keyword>
<protein>
    <recommendedName>
        <fullName evidence="14">Olfactory receptor</fullName>
    </recommendedName>
</protein>
<evidence type="ECO:0000256" key="14">
    <source>
        <dbReference type="RuleBase" id="RU363047"/>
    </source>
</evidence>
<feature type="transmembrane region" description="Helical" evidence="14">
    <location>
        <begin position="99"/>
        <end position="117"/>
    </location>
</feature>